<protein>
    <submittedName>
        <fullName evidence="1">Uncharacterized protein</fullName>
    </submittedName>
</protein>
<name>A0A5B7JNB1_PORTR</name>
<reference evidence="1 2" key="1">
    <citation type="submission" date="2019-05" db="EMBL/GenBank/DDBJ databases">
        <title>Another draft genome of Portunus trituberculatus and its Hox gene families provides insights of decapod evolution.</title>
        <authorList>
            <person name="Jeong J.-H."/>
            <person name="Song I."/>
            <person name="Kim S."/>
            <person name="Choi T."/>
            <person name="Kim D."/>
            <person name="Ryu S."/>
            <person name="Kim W."/>
        </authorList>
    </citation>
    <scope>NUCLEOTIDE SEQUENCE [LARGE SCALE GENOMIC DNA]</scope>
    <source>
        <tissue evidence="1">Muscle</tissue>
    </source>
</reference>
<accession>A0A5B7JNB1</accession>
<keyword evidence="2" id="KW-1185">Reference proteome</keyword>
<dbReference type="AlphaFoldDB" id="A0A5B7JNB1"/>
<evidence type="ECO:0000313" key="1">
    <source>
        <dbReference type="EMBL" id="MPC93824.1"/>
    </source>
</evidence>
<gene>
    <name evidence="1" type="ORF">E2C01_088969</name>
</gene>
<comment type="caution">
    <text evidence="1">The sequence shown here is derived from an EMBL/GenBank/DDBJ whole genome shotgun (WGS) entry which is preliminary data.</text>
</comment>
<proteinExistence type="predicted"/>
<dbReference type="Proteomes" id="UP000324222">
    <property type="component" value="Unassembled WGS sequence"/>
</dbReference>
<dbReference type="EMBL" id="VSRR010096252">
    <property type="protein sequence ID" value="MPC93824.1"/>
    <property type="molecule type" value="Genomic_DNA"/>
</dbReference>
<evidence type="ECO:0000313" key="2">
    <source>
        <dbReference type="Proteomes" id="UP000324222"/>
    </source>
</evidence>
<organism evidence="1 2">
    <name type="scientific">Portunus trituberculatus</name>
    <name type="common">Swimming crab</name>
    <name type="synonym">Neptunus trituberculatus</name>
    <dbReference type="NCBI Taxonomy" id="210409"/>
    <lineage>
        <taxon>Eukaryota</taxon>
        <taxon>Metazoa</taxon>
        <taxon>Ecdysozoa</taxon>
        <taxon>Arthropoda</taxon>
        <taxon>Crustacea</taxon>
        <taxon>Multicrustacea</taxon>
        <taxon>Malacostraca</taxon>
        <taxon>Eumalacostraca</taxon>
        <taxon>Eucarida</taxon>
        <taxon>Decapoda</taxon>
        <taxon>Pleocyemata</taxon>
        <taxon>Brachyura</taxon>
        <taxon>Eubrachyura</taxon>
        <taxon>Portunoidea</taxon>
        <taxon>Portunidae</taxon>
        <taxon>Portuninae</taxon>
        <taxon>Portunus</taxon>
    </lineage>
</organism>
<sequence length="61" mass="6447">MVIKQKLGILDGSQASGPQYSSTSLTFDRHALCSVTVRCGPWQTRGVMAGMGLSTGPGRHL</sequence>